<comment type="function">
    <text evidence="6">Involved in transvection phenomena (= synapsis-dependent gene expression), where the synaptic pairing of chromosomes carrying genes with which zeste interacts influences the expression of these genes. Zeste binds to DNA and stimulates transcription from a nearby promoter.</text>
</comment>
<dbReference type="PhylomeDB" id="B4GQ56"/>
<evidence type="ECO:0000313" key="10">
    <source>
        <dbReference type="EMBL" id="EDW39728.1"/>
    </source>
</evidence>
<name>B4GQ56_DROPE</name>
<dbReference type="Proteomes" id="UP000008744">
    <property type="component" value="Unassembled WGS sequence"/>
</dbReference>
<evidence type="ECO:0000256" key="6">
    <source>
        <dbReference type="ARBA" id="ARBA00025466"/>
    </source>
</evidence>
<organism evidence="11">
    <name type="scientific">Drosophila persimilis</name>
    <name type="common">Fruit fly</name>
    <dbReference type="NCBI Taxonomy" id="7234"/>
    <lineage>
        <taxon>Eukaryota</taxon>
        <taxon>Metazoa</taxon>
        <taxon>Ecdysozoa</taxon>
        <taxon>Arthropoda</taxon>
        <taxon>Hexapoda</taxon>
        <taxon>Insecta</taxon>
        <taxon>Pterygota</taxon>
        <taxon>Neoptera</taxon>
        <taxon>Endopterygota</taxon>
        <taxon>Diptera</taxon>
        <taxon>Brachycera</taxon>
        <taxon>Muscomorpha</taxon>
        <taxon>Ephydroidea</taxon>
        <taxon>Drosophilidae</taxon>
        <taxon>Drosophila</taxon>
        <taxon>Sophophora</taxon>
    </lineage>
</organism>
<dbReference type="AlphaFoldDB" id="B4GQ56"/>
<evidence type="ECO:0000259" key="9">
    <source>
        <dbReference type="Pfam" id="PF13873"/>
    </source>
</evidence>
<feature type="coiled-coil region" evidence="7">
    <location>
        <begin position="141"/>
        <end position="175"/>
    </location>
</feature>
<dbReference type="eggNOG" id="ENOG502RFDD">
    <property type="taxonomic scope" value="Eukaryota"/>
</dbReference>
<accession>B4GQ56</accession>
<evidence type="ECO:0000313" key="11">
    <source>
        <dbReference type="Proteomes" id="UP000008744"/>
    </source>
</evidence>
<feature type="compositionally biased region" description="Polar residues" evidence="8">
    <location>
        <begin position="88"/>
        <end position="109"/>
    </location>
</feature>
<dbReference type="Pfam" id="PF13873">
    <property type="entry name" value="Myb_DNA-bind_5"/>
    <property type="match status" value="1"/>
</dbReference>
<keyword evidence="7" id="KW-0175">Coiled coil</keyword>
<keyword evidence="4" id="KW-0238">DNA-binding</keyword>
<dbReference type="GO" id="GO:0003677">
    <property type="term" value="F:DNA binding"/>
    <property type="evidence" value="ECO:0007669"/>
    <property type="project" value="UniProtKB-KW"/>
</dbReference>
<evidence type="ECO:0000256" key="5">
    <source>
        <dbReference type="ARBA" id="ARBA00023163"/>
    </source>
</evidence>
<dbReference type="HOGENOM" id="CLU_096935_0_0_1"/>
<keyword evidence="11" id="KW-1185">Reference proteome</keyword>
<evidence type="ECO:0000256" key="2">
    <source>
        <dbReference type="ARBA" id="ARBA00016807"/>
    </source>
</evidence>
<dbReference type="EMBL" id="CH479187">
    <property type="protein sequence ID" value="EDW39728.1"/>
    <property type="molecule type" value="Genomic_DNA"/>
</dbReference>
<sequence>MERMLKRSRGKNFSEAEVRILFQLVDNHKDVLLNKKSYTATWKLKSETWVKIAEEYCTQSGVARTWVALRDKYTNANRKERRCHADLSLSSGSHNQAPSQHQYEANYSESTQEGRNNLWKEKFSLIKLQRDYIRDENTRLAETHRIEMEKQQLELQHLRLKNQLLELEIEELKKRG</sequence>
<keyword evidence="3" id="KW-0805">Transcription regulation</keyword>
<reference evidence="10 11" key="1">
    <citation type="journal article" date="2007" name="Nature">
        <title>Evolution of genes and genomes on the Drosophila phylogeny.</title>
        <authorList>
            <consortium name="Drosophila 12 Genomes Consortium"/>
            <person name="Clark A.G."/>
            <person name="Eisen M.B."/>
            <person name="Smith D.R."/>
            <person name="Bergman C.M."/>
            <person name="Oliver B."/>
            <person name="Markow T.A."/>
            <person name="Kaufman T.C."/>
            <person name="Kellis M."/>
            <person name="Gelbart W."/>
            <person name="Iyer V.N."/>
            <person name="Pollard D.A."/>
            <person name="Sackton T.B."/>
            <person name="Larracuente A.M."/>
            <person name="Singh N.D."/>
            <person name="Abad J.P."/>
            <person name="Abt D.N."/>
            <person name="Adryan B."/>
            <person name="Aguade M."/>
            <person name="Akashi H."/>
            <person name="Anderson W.W."/>
            <person name="Aquadro C.F."/>
            <person name="Ardell D.H."/>
            <person name="Arguello R."/>
            <person name="Artieri C.G."/>
            <person name="Barbash D.A."/>
            <person name="Barker D."/>
            <person name="Barsanti P."/>
            <person name="Batterham P."/>
            <person name="Batzoglou S."/>
            <person name="Begun D."/>
            <person name="Bhutkar A."/>
            <person name="Blanco E."/>
            <person name="Bosak S.A."/>
            <person name="Bradley R.K."/>
            <person name="Brand A.D."/>
            <person name="Brent M.R."/>
            <person name="Brooks A.N."/>
            <person name="Brown R.H."/>
            <person name="Butlin R.K."/>
            <person name="Caggese C."/>
            <person name="Calvi B.R."/>
            <person name="Bernardo de Carvalho A."/>
            <person name="Caspi A."/>
            <person name="Castrezana S."/>
            <person name="Celniker S.E."/>
            <person name="Chang J.L."/>
            <person name="Chapple C."/>
            <person name="Chatterji S."/>
            <person name="Chinwalla A."/>
            <person name="Civetta A."/>
            <person name="Clifton S.W."/>
            <person name="Comeron J.M."/>
            <person name="Costello J.C."/>
            <person name="Coyne J.A."/>
            <person name="Daub J."/>
            <person name="David R.G."/>
            <person name="Delcher A.L."/>
            <person name="Delehaunty K."/>
            <person name="Do C.B."/>
            <person name="Ebling H."/>
            <person name="Edwards K."/>
            <person name="Eickbush T."/>
            <person name="Evans J.D."/>
            <person name="Filipski A."/>
            <person name="Findeiss S."/>
            <person name="Freyhult E."/>
            <person name="Fulton L."/>
            <person name="Fulton R."/>
            <person name="Garcia A.C."/>
            <person name="Gardiner A."/>
            <person name="Garfield D.A."/>
            <person name="Garvin B.E."/>
            <person name="Gibson G."/>
            <person name="Gilbert D."/>
            <person name="Gnerre S."/>
            <person name="Godfrey J."/>
            <person name="Good R."/>
            <person name="Gotea V."/>
            <person name="Gravely B."/>
            <person name="Greenberg A.J."/>
            <person name="Griffiths-Jones S."/>
            <person name="Gross S."/>
            <person name="Guigo R."/>
            <person name="Gustafson E.A."/>
            <person name="Haerty W."/>
            <person name="Hahn M.W."/>
            <person name="Halligan D.L."/>
            <person name="Halpern A.L."/>
            <person name="Halter G.M."/>
            <person name="Han M.V."/>
            <person name="Heger A."/>
            <person name="Hillier L."/>
            <person name="Hinrichs A.S."/>
            <person name="Holmes I."/>
            <person name="Hoskins R.A."/>
            <person name="Hubisz M.J."/>
            <person name="Hultmark D."/>
            <person name="Huntley M.A."/>
            <person name="Jaffe D.B."/>
            <person name="Jagadeeshan S."/>
            <person name="Jeck W.R."/>
            <person name="Johnson J."/>
            <person name="Jones C.D."/>
            <person name="Jordan W.C."/>
            <person name="Karpen G.H."/>
            <person name="Kataoka E."/>
            <person name="Keightley P.D."/>
            <person name="Kheradpour P."/>
            <person name="Kirkness E.F."/>
            <person name="Koerich L.B."/>
            <person name="Kristiansen K."/>
            <person name="Kudrna D."/>
            <person name="Kulathinal R.J."/>
            <person name="Kumar S."/>
            <person name="Kwok R."/>
            <person name="Lander E."/>
            <person name="Langley C.H."/>
            <person name="Lapoint R."/>
            <person name="Lazzaro B.P."/>
            <person name="Lee S.J."/>
            <person name="Levesque L."/>
            <person name="Li R."/>
            <person name="Lin C.F."/>
            <person name="Lin M.F."/>
            <person name="Lindblad-Toh K."/>
            <person name="Llopart A."/>
            <person name="Long M."/>
            <person name="Low L."/>
            <person name="Lozovsky E."/>
            <person name="Lu J."/>
            <person name="Luo M."/>
            <person name="Machado C.A."/>
            <person name="Makalowski W."/>
            <person name="Marzo M."/>
            <person name="Matsuda M."/>
            <person name="Matzkin L."/>
            <person name="McAllister B."/>
            <person name="McBride C.S."/>
            <person name="McKernan B."/>
            <person name="McKernan K."/>
            <person name="Mendez-Lago M."/>
            <person name="Minx P."/>
            <person name="Mollenhauer M.U."/>
            <person name="Montooth K."/>
            <person name="Mount S.M."/>
            <person name="Mu X."/>
            <person name="Myers E."/>
            <person name="Negre B."/>
            <person name="Newfeld S."/>
            <person name="Nielsen R."/>
            <person name="Noor M.A."/>
            <person name="O'Grady P."/>
            <person name="Pachter L."/>
            <person name="Papaceit M."/>
            <person name="Parisi M.J."/>
            <person name="Parisi M."/>
            <person name="Parts L."/>
            <person name="Pedersen J.S."/>
            <person name="Pesole G."/>
            <person name="Phillippy A.M."/>
            <person name="Ponting C.P."/>
            <person name="Pop M."/>
            <person name="Porcelli D."/>
            <person name="Powell J.R."/>
            <person name="Prohaska S."/>
            <person name="Pruitt K."/>
            <person name="Puig M."/>
            <person name="Quesneville H."/>
            <person name="Ram K.R."/>
            <person name="Rand D."/>
            <person name="Rasmussen M.D."/>
            <person name="Reed L.K."/>
            <person name="Reenan R."/>
            <person name="Reily A."/>
            <person name="Remington K.A."/>
            <person name="Rieger T.T."/>
            <person name="Ritchie M.G."/>
            <person name="Robin C."/>
            <person name="Rogers Y.H."/>
            <person name="Rohde C."/>
            <person name="Rozas J."/>
            <person name="Rubenfield M.J."/>
            <person name="Ruiz A."/>
            <person name="Russo S."/>
            <person name="Salzberg S.L."/>
            <person name="Sanchez-Gracia A."/>
            <person name="Saranga D.J."/>
            <person name="Sato H."/>
            <person name="Schaeffer S.W."/>
            <person name="Schatz M.C."/>
            <person name="Schlenke T."/>
            <person name="Schwartz R."/>
            <person name="Segarra C."/>
            <person name="Singh R.S."/>
            <person name="Sirot L."/>
            <person name="Sirota M."/>
            <person name="Sisneros N.B."/>
            <person name="Smith C.D."/>
            <person name="Smith T.F."/>
            <person name="Spieth J."/>
            <person name="Stage D.E."/>
            <person name="Stark A."/>
            <person name="Stephan W."/>
            <person name="Strausberg R.L."/>
            <person name="Strempel S."/>
            <person name="Sturgill D."/>
            <person name="Sutton G."/>
            <person name="Sutton G.G."/>
            <person name="Tao W."/>
            <person name="Teichmann S."/>
            <person name="Tobari Y.N."/>
            <person name="Tomimura Y."/>
            <person name="Tsolas J.M."/>
            <person name="Valente V.L."/>
            <person name="Venter E."/>
            <person name="Venter J.C."/>
            <person name="Vicario S."/>
            <person name="Vieira F.G."/>
            <person name="Vilella A.J."/>
            <person name="Villasante A."/>
            <person name="Walenz B."/>
            <person name="Wang J."/>
            <person name="Wasserman M."/>
            <person name="Watts T."/>
            <person name="Wilson D."/>
            <person name="Wilson R.K."/>
            <person name="Wing R.A."/>
            <person name="Wolfner M.F."/>
            <person name="Wong A."/>
            <person name="Wong G.K."/>
            <person name="Wu C.I."/>
            <person name="Wu G."/>
            <person name="Yamamoto D."/>
            <person name="Yang H.P."/>
            <person name="Yang S.P."/>
            <person name="Yorke J.A."/>
            <person name="Yoshida K."/>
            <person name="Zdobnov E."/>
            <person name="Zhang P."/>
            <person name="Zhang Y."/>
            <person name="Zimin A.V."/>
            <person name="Baldwin J."/>
            <person name="Abdouelleil A."/>
            <person name="Abdulkadir J."/>
            <person name="Abebe A."/>
            <person name="Abera B."/>
            <person name="Abreu J."/>
            <person name="Acer S.C."/>
            <person name="Aftuck L."/>
            <person name="Alexander A."/>
            <person name="An P."/>
            <person name="Anderson E."/>
            <person name="Anderson S."/>
            <person name="Arachi H."/>
            <person name="Azer M."/>
            <person name="Bachantsang P."/>
            <person name="Barry A."/>
            <person name="Bayul T."/>
            <person name="Berlin A."/>
            <person name="Bessette D."/>
            <person name="Bloom T."/>
            <person name="Blye J."/>
            <person name="Boguslavskiy L."/>
            <person name="Bonnet C."/>
            <person name="Boukhgalter B."/>
            <person name="Bourzgui I."/>
            <person name="Brown A."/>
            <person name="Cahill P."/>
            <person name="Channer S."/>
            <person name="Cheshatsang Y."/>
            <person name="Chuda L."/>
            <person name="Citroen M."/>
            <person name="Collymore A."/>
            <person name="Cooke P."/>
            <person name="Costello M."/>
            <person name="D'Aco K."/>
            <person name="Daza R."/>
            <person name="De Haan G."/>
            <person name="DeGray S."/>
            <person name="DeMaso C."/>
            <person name="Dhargay N."/>
            <person name="Dooley K."/>
            <person name="Dooley E."/>
            <person name="Doricent M."/>
            <person name="Dorje P."/>
            <person name="Dorjee K."/>
            <person name="Dupes A."/>
            <person name="Elong R."/>
            <person name="Falk J."/>
            <person name="Farina A."/>
            <person name="Faro S."/>
            <person name="Ferguson D."/>
            <person name="Fisher S."/>
            <person name="Foley C.D."/>
            <person name="Franke A."/>
            <person name="Friedrich D."/>
            <person name="Gadbois L."/>
            <person name="Gearin G."/>
            <person name="Gearin C.R."/>
            <person name="Giannoukos G."/>
            <person name="Goode T."/>
            <person name="Graham J."/>
            <person name="Grandbois E."/>
            <person name="Grewal S."/>
            <person name="Gyaltsen K."/>
            <person name="Hafez N."/>
            <person name="Hagos B."/>
            <person name="Hall J."/>
            <person name="Henson C."/>
            <person name="Hollinger A."/>
            <person name="Honan T."/>
            <person name="Huard M.D."/>
            <person name="Hughes L."/>
            <person name="Hurhula B."/>
            <person name="Husby M.E."/>
            <person name="Kamat A."/>
            <person name="Kanga B."/>
            <person name="Kashin S."/>
            <person name="Khazanovich D."/>
            <person name="Kisner P."/>
            <person name="Lance K."/>
            <person name="Lara M."/>
            <person name="Lee W."/>
            <person name="Lennon N."/>
            <person name="Letendre F."/>
            <person name="LeVine R."/>
            <person name="Lipovsky A."/>
            <person name="Liu X."/>
            <person name="Liu J."/>
            <person name="Liu S."/>
            <person name="Lokyitsang T."/>
            <person name="Lokyitsang Y."/>
            <person name="Lubonja R."/>
            <person name="Lui A."/>
            <person name="MacDonald P."/>
            <person name="Magnisalis V."/>
            <person name="Maru K."/>
            <person name="Matthews C."/>
            <person name="McCusker W."/>
            <person name="McDonough S."/>
            <person name="Mehta T."/>
            <person name="Meldrim J."/>
            <person name="Meneus L."/>
            <person name="Mihai O."/>
            <person name="Mihalev A."/>
            <person name="Mihova T."/>
            <person name="Mittelman R."/>
            <person name="Mlenga V."/>
            <person name="Montmayeur A."/>
            <person name="Mulrain L."/>
            <person name="Navidi A."/>
            <person name="Naylor J."/>
            <person name="Negash T."/>
            <person name="Nguyen T."/>
            <person name="Nguyen N."/>
            <person name="Nicol R."/>
            <person name="Norbu C."/>
            <person name="Norbu N."/>
            <person name="Novod N."/>
            <person name="O'Neill B."/>
            <person name="Osman S."/>
            <person name="Markiewicz E."/>
            <person name="Oyono O.L."/>
            <person name="Patti C."/>
            <person name="Phunkhang P."/>
            <person name="Pierre F."/>
            <person name="Priest M."/>
            <person name="Raghuraman S."/>
            <person name="Rege F."/>
            <person name="Reyes R."/>
            <person name="Rise C."/>
            <person name="Rogov P."/>
            <person name="Ross K."/>
            <person name="Ryan E."/>
            <person name="Settipalli S."/>
            <person name="Shea T."/>
            <person name="Sherpa N."/>
            <person name="Shi L."/>
            <person name="Shih D."/>
            <person name="Sparrow T."/>
            <person name="Spaulding J."/>
            <person name="Stalker J."/>
            <person name="Stange-Thomann N."/>
            <person name="Stavropoulos S."/>
            <person name="Stone C."/>
            <person name="Strader C."/>
            <person name="Tesfaye S."/>
            <person name="Thomson T."/>
            <person name="Thoulutsang Y."/>
            <person name="Thoulutsang D."/>
            <person name="Topham K."/>
            <person name="Topping I."/>
            <person name="Tsamla T."/>
            <person name="Vassiliev H."/>
            <person name="Vo A."/>
            <person name="Wangchuk T."/>
            <person name="Wangdi T."/>
            <person name="Weiand M."/>
            <person name="Wilkinson J."/>
            <person name="Wilson A."/>
            <person name="Yadav S."/>
            <person name="Young G."/>
            <person name="Yu Q."/>
            <person name="Zembek L."/>
            <person name="Zhong D."/>
            <person name="Zimmer A."/>
            <person name="Zwirko Z."/>
            <person name="Jaffe D.B."/>
            <person name="Alvarez P."/>
            <person name="Brockman W."/>
            <person name="Butler J."/>
            <person name="Chin C."/>
            <person name="Gnerre S."/>
            <person name="Grabherr M."/>
            <person name="Kleber M."/>
            <person name="Mauceli E."/>
            <person name="MacCallum I."/>
        </authorList>
    </citation>
    <scope>NUCLEOTIDE SEQUENCE [LARGE SCALE GENOMIC DNA]</scope>
    <source>
        <strain evidence="11">MSH-3 / Tucson 14011-0111.49</strain>
    </source>
</reference>
<evidence type="ECO:0000256" key="1">
    <source>
        <dbReference type="ARBA" id="ARBA00011764"/>
    </source>
</evidence>
<feature type="region of interest" description="Disordered" evidence="8">
    <location>
        <begin position="84"/>
        <end position="109"/>
    </location>
</feature>
<dbReference type="OMA" id="YRCENAR"/>
<dbReference type="InterPro" id="IPR028002">
    <property type="entry name" value="Myb_DNA-bind_5"/>
</dbReference>
<evidence type="ECO:0000256" key="4">
    <source>
        <dbReference type="ARBA" id="ARBA00023125"/>
    </source>
</evidence>
<evidence type="ECO:0000256" key="7">
    <source>
        <dbReference type="SAM" id="Coils"/>
    </source>
</evidence>
<dbReference type="OrthoDB" id="3066195at2759"/>
<protein>
    <recommendedName>
        <fullName evidence="2">Regulatory protein zeste</fullName>
    </recommendedName>
</protein>
<feature type="domain" description="Myb/SANT-like DNA-binding" evidence="9">
    <location>
        <begin position="9"/>
        <end position="85"/>
    </location>
</feature>
<proteinExistence type="predicted"/>
<evidence type="ECO:0000256" key="8">
    <source>
        <dbReference type="SAM" id="MobiDB-lite"/>
    </source>
</evidence>
<keyword evidence="5" id="KW-0804">Transcription</keyword>
<evidence type="ECO:0000256" key="3">
    <source>
        <dbReference type="ARBA" id="ARBA00023015"/>
    </source>
</evidence>
<gene>
    <name evidence="10" type="primary">Dper\GL15755</name>
    <name evidence="10" type="ORF">Dper_GL15755</name>
</gene>
<comment type="subunit">
    <text evidence="1">Self-associates forming complexes of several hundred monomers.</text>
</comment>